<keyword evidence="1" id="KW-0812">Transmembrane</keyword>
<keyword evidence="1" id="KW-1133">Transmembrane helix</keyword>
<evidence type="ECO:0000256" key="1">
    <source>
        <dbReference type="SAM" id="Phobius"/>
    </source>
</evidence>
<dbReference type="InterPro" id="IPR052163">
    <property type="entry name" value="DGC-Regulatory_Protein"/>
</dbReference>
<dbReference type="InterPro" id="IPR000160">
    <property type="entry name" value="GGDEF_dom"/>
</dbReference>
<dbReference type="PANTHER" id="PTHR46663">
    <property type="entry name" value="DIGUANYLATE CYCLASE DGCT-RELATED"/>
    <property type="match status" value="1"/>
</dbReference>
<dbReference type="Pfam" id="PF00990">
    <property type="entry name" value="GGDEF"/>
    <property type="match status" value="1"/>
</dbReference>
<dbReference type="InterPro" id="IPR029787">
    <property type="entry name" value="Nucleotide_cyclase"/>
</dbReference>
<feature type="transmembrane region" description="Helical" evidence="1">
    <location>
        <begin position="172"/>
        <end position="189"/>
    </location>
</feature>
<evidence type="ECO:0000313" key="3">
    <source>
        <dbReference type="EMBL" id="GAA4015795.1"/>
    </source>
</evidence>
<dbReference type="NCBIfam" id="TIGR00254">
    <property type="entry name" value="GGDEF"/>
    <property type="match status" value="1"/>
</dbReference>
<keyword evidence="1" id="KW-0472">Membrane</keyword>
<dbReference type="EMBL" id="BAAAZE010000005">
    <property type="protein sequence ID" value="GAA4015795.1"/>
    <property type="molecule type" value="Genomic_DNA"/>
</dbReference>
<dbReference type="CDD" id="cd01949">
    <property type="entry name" value="GGDEF"/>
    <property type="match status" value="1"/>
</dbReference>
<feature type="transmembrane region" description="Helical" evidence="1">
    <location>
        <begin position="134"/>
        <end position="152"/>
    </location>
</feature>
<dbReference type="SMART" id="SM00267">
    <property type="entry name" value="GGDEF"/>
    <property type="match status" value="1"/>
</dbReference>
<feature type="transmembrane region" description="Helical" evidence="1">
    <location>
        <begin position="96"/>
        <end position="122"/>
    </location>
</feature>
<dbReference type="PANTHER" id="PTHR46663:SF2">
    <property type="entry name" value="GGDEF DOMAIN-CONTAINING PROTEIN"/>
    <property type="match status" value="1"/>
</dbReference>
<gene>
    <name evidence="3" type="ORF">GCM10022212_08390</name>
</gene>
<feature type="transmembrane region" description="Helical" evidence="1">
    <location>
        <begin position="7"/>
        <end position="24"/>
    </location>
</feature>
<evidence type="ECO:0000259" key="2">
    <source>
        <dbReference type="PROSITE" id="PS50887"/>
    </source>
</evidence>
<sequence>MPRATAITGVGVIIAGILVCIGWATGNASATRLFFEGEAISVVVAIEFILAGTVFVVAGLRHPLALRLMQRGVAAGLLALSTVGAIGLLTDGLARSLYFSTATLAMSPGAVAVFVLSGVLLLMLAPTQSRTNRLVIQLGTAGIAAIGVILILNEYVNTDYIFTTGKVKQAALGTAILFLALAVGMWGLWRDAAWNNHPRKDVKPSSIYLAVDVLVTVIVATVALIAFGLSQGRSQEIMLDQMDVVAKDKRLFFDTLLNSHFDKALLSSERPAIIKALVEIAEDRTSNGERVELMTAAAHSFVKRDFSAFSIRTNDGKLVASAGSVVVKAEQRIRLWGNTGVELLWDKGYVLRTHLPVHRNDEVVGFVDAEQRMDDLTLLHKKAISGAQTSDMVVCAADGDKQQCFPFRWSKVAAQFPSYLDGRALPLTRASNGETATEITTDFRRERVMAAFGPIGSTGLGMAIKRDMTDLYAPIRKQFFSTFPFFLCLILVSIGVARAMLNPLINALELTGEKMRVVALTDALTGLANRALFDDRLQLSMGRSRRTKSTMALMFVDLDKFKSVNDRFGHNTGDELLQWCAAQMALVTRETDTVARLGGDEFTLILDAIPNDDVAKRIAGDLVDAIGRYKTVFPALDVEGFGASIGIAFYRGDSRTPKQLVACADAALYECKKSGRASFNIAEYEESKAL</sequence>
<accession>A0ABP7SSK7</accession>
<proteinExistence type="predicted"/>
<feature type="transmembrane region" description="Helical" evidence="1">
    <location>
        <begin position="39"/>
        <end position="60"/>
    </location>
</feature>
<reference evidence="4" key="1">
    <citation type="journal article" date="2019" name="Int. J. Syst. Evol. Microbiol.">
        <title>The Global Catalogue of Microorganisms (GCM) 10K type strain sequencing project: providing services to taxonomists for standard genome sequencing and annotation.</title>
        <authorList>
            <consortium name="The Broad Institute Genomics Platform"/>
            <consortium name="The Broad Institute Genome Sequencing Center for Infectious Disease"/>
            <person name="Wu L."/>
            <person name="Ma J."/>
        </authorList>
    </citation>
    <scope>NUCLEOTIDE SEQUENCE [LARGE SCALE GENOMIC DNA]</scope>
    <source>
        <strain evidence="4">JCM 16673</strain>
    </source>
</reference>
<dbReference type="InterPro" id="IPR043128">
    <property type="entry name" value="Rev_trsase/Diguanyl_cyclase"/>
</dbReference>
<name>A0ABP7SSK7_9BURK</name>
<comment type="caution">
    <text evidence="3">The sequence shown here is derived from an EMBL/GenBank/DDBJ whole genome shotgun (WGS) entry which is preliminary data.</text>
</comment>
<organism evidence="3 4">
    <name type="scientific">Actimicrobium antarcticum</name>
    <dbReference type="NCBI Taxonomy" id="1051899"/>
    <lineage>
        <taxon>Bacteria</taxon>
        <taxon>Pseudomonadati</taxon>
        <taxon>Pseudomonadota</taxon>
        <taxon>Betaproteobacteria</taxon>
        <taxon>Burkholderiales</taxon>
        <taxon>Oxalobacteraceae</taxon>
        <taxon>Actimicrobium</taxon>
    </lineage>
</organism>
<keyword evidence="4" id="KW-1185">Reference proteome</keyword>
<dbReference type="Gene3D" id="3.30.70.270">
    <property type="match status" value="1"/>
</dbReference>
<protein>
    <recommendedName>
        <fullName evidence="2">GGDEF domain-containing protein</fullName>
    </recommendedName>
</protein>
<dbReference type="Proteomes" id="UP001501353">
    <property type="component" value="Unassembled WGS sequence"/>
</dbReference>
<feature type="transmembrane region" description="Helical" evidence="1">
    <location>
        <begin position="72"/>
        <end position="90"/>
    </location>
</feature>
<dbReference type="SUPFAM" id="SSF55073">
    <property type="entry name" value="Nucleotide cyclase"/>
    <property type="match status" value="1"/>
</dbReference>
<feature type="domain" description="GGDEF" evidence="2">
    <location>
        <begin position="549"/>
        <end position="684"/>
    </location>
</feature>
<feature type="transmembrane region" description="Helical" evidence="1">
    <location>
        <begin position="479"/>
        <end position="501"/>
    </location>
</feature>
<dbReference type="PROSITE" id="PS50887">
    <property type="entry name" value="GGDEF"/>
    <property type="match status" value="1"/>
</dbReference>
<evidence type="ECO:0000313" key="4">
    <source>
        <dbReference type="Proteomes" id="UP001501353"/>
    </source>
</evidence>
<feature type="transmembrane region" description="Helical" evidence="1">
    <location>
        <begin position="209"/>
        <end position="229"/>
    </location>
</feature>